<accession>A0A2K3LB86</accession>
<dbReference type="AlphaFoldDB" id="A0A2K3LB86"/>
<comment type="caution">
    <text evidence="5">The sequence shown here is derived from an EMBL/GenBank/DDBJ whole genome shotgun (WGS) entry which is preliminary data.</text>
</comment>
<evidence type="ECO:0000313" key="6">
    <source>
        <dbReference type="Proteomes" id="UP000236291"/>
    </source>
</evidence>
<dbReference type="Proteomes" id="UP000236291">
    <property type="component" value="Unassembled WGS sequence"/>
</dbReference>
<sequence>MGTNDTGKPNLDSILSERKAFDETKAGVKGLVDEGLKKIPSFFHHQPDKYQKANNPSHVIPVIDLVDIDNKDPSIHQGIVDKIKEACETWGFFQITNHGIPLSVLEELKDGVKSSPALNWRDTFICYLAPDTHKPEDFPVVCRDILPGYGKYMMDLGTLLFELLSEAL</sequence>
<organism evidence="5 6">
    <name type="scientific">Trifolium pratense</name>
    <name type="common">Red clover</name>
    <dbReference type="NCBI Taxonomy" id="57577"/>
    <lineage>
        <taxon>Eukaryota</taxon>
        <taxon>Viridiplantae</taxon>
        <taxon>Streptophyta</taxon>
        <taxon>Embryophyta</taxon>
        <taxon>Tracheophyta</taxon>
        <taxon>Spermatophyta</taxon>
        <taxon>Magnoliopsida</taxon>
        <taxon>eudicotyledons</taxon>
        <taxon>Gunneridae</taxon>
        <taxon>Pentapetalae</taxon>
        <taxon>rosids</taxon>
        <taxon>fabids</taxon>
        <taxon>Fabales</taxon>
        <taxon>Fabaceae</taxon>
        <taxon>Papilionoideae</taxon>
        <taxon>50 kb inversion clade</taxon>
        <taxon>NPAAA clade</taxon>
        <taxon>Hologalegina</taxon>
        <taxon>IRL clade</taxon>
        <taxon>Trifolieae</taxon>
        <taxon>Trifolium</taxon>
    </lineage>
</organism>
<keyword evidence="3" id="KW-0408">Iron</keyword>
<reference evidence="5 6" key="1">
    <citation type="journal article" date="2014" name="Am. J. Bot.">
        <title>Genome assembly and annotation for red clover (Trifolium pratense; Fabaceae).</title>
        <authorList>
            <person name="Istvanek J."/>
            <person name="Jaros M."/>
            <person name="Krenek A."/>
            <person name="Repkova J."/>
        </authorList>
    </citation>
    <scope>NUCLEOTIDE SEQUENCE [LARGE SCALE GENOMIC DNA]</scope>
    <source>
        <strain evidence="6">cv. Tatra</strain>
        <tissue evidence="5">Young leaves</tissue>
    </source>
</reference>
<keyword evidence="1" id="KW-0479">Metal-binding</keyword>
<protein>
    <submittedName>
        <fullName evidence="5">1-aminocyclopropane-1-carboxylate oxidase-like protein</fullName>
    </submittedName>
</protein>
<dbReference type="ExpressionAtlas" id="A0A2K3LB86">
    <property type="expression patterns" value="baseline"/>
</dbReference>
<gene>
    <name evidence="5" type="ORF">L195_g031740</name>
</gene>
<name>A0A2K3LB86_TRIPR</name>
<dbReference type="EMBL" id="ASHM01029625">
    <property type="protein sequence ID" value="PNX75798.1"/>
    <property type="molecule type" value="Genomic_DNA"/>
</dbReference>
<evidence type="ECO:0000259" key="4">
    <source>
        <dbReference type="Pfam" id="PF14226"/>
    </source>
</evidence>
<dbReference type="Pfam" id="PF14226">
    <property type="entry name" value="DIOX_N"/>
    <property type="match status" value="1"/>
</dbReference>
<dbReference type="GO" id="GO:0046872">
    <property type="term" value="F:metal ion binding"/>
    <property type="evidence" value="ECO:0007669"/>
    <property type="project" value="UniProtKB-KW"/>
</dbReference>
<reference evidence="5 6" key="2">
    <citation type="journal article" date="2017" name="Front. Plant Sci.">
        <title>Gene Classification and Mining of Molecular Markers Useful in Red Clover (Trifolium pratense) Breeding.</title>
        <authorList>
            <person name="Istvanek J."/>
            <person name="Dluhosova J."/>
            <person name="Dluhos P."/>
            <person name="Patkova L."/>
            <person name="Nedelnik J."/>
            <person name="Repkova J."/>
        </authorList>
    </citation>
    <scope>NUCLEOTIDE SEQUENCE [LARGE SCALE GENOMIC DNA]</scope>
    <source>
        <strain evidence="6">cv. Tatra</strain>
        <tissue evidence="5">Young leaves</tissue>
    </source>
</reference>
<evidence type="ECO:0000256" key="3">
    <source>
        <dbReference type="ARBA" id="ARBA00023004"/>
    </source>
</evidence>
<keyword evidence="2" id="KW-0560">Oxidoreductase</keyword>
<dbReference type="STRING" id="57577.A0A2K3LB86"/>
<evidence type="ECO:0000256" key="2">
    <source>
        <dbReference type="ARBA" id="ARBA00023002"/>
    </source>
</evidence>
<dbReference type="SUPFAM" id="SSF51197">
    <property type="entry name" value="Clavaminate synthase-like"/>
    <property type="match status" value="1"/>
</dbReference>
<dbReference type="InterPro" id="IPR026992">
    <property type="entry name" value="DIOX_N"/>
</dbReference>
<dbReference type="GO" id="GO:0016491">
    <property type="term" value="F:oxidoreductase activity"/>
    <property type="evidence" value="ECO:0007669"/>
    <property type="project" value="UniProtKB-KW"/>
</dbReference>
<dbReference type="Gene3D" id="2.60.120.330">
    <property type="entry name" value="B-lactam Antibiotic, Isopenicillin N Synthase, Chain"/>
    <property type="match status" value="1"/>
</dbReference>
<evidence type="ECO:0000313" key="5">
    <source>
        <dbReference type="EMBL" id="PNX75798.1"/>
    </source>
</evidence>
<feature type="domain" description="Non-haem dioxygenase N-terminal" evidence="4">
    <location>
        <begin position="60"/>
        <end position="113"/>
    </location>
</feature>
<dbReference type="PANTHER" id="PTHR10209">
    <property type="entry name" value="OXIDOREDUCTASE, 2OG-FE II OXYGENASE FAMILY PROTEIN"/>
    <property type="match status" value="1"/>
</dbReference>
<proteinExistence type="predicted"/>
<dbReference type="InterPro" id="IPR027443">
    <property type="entry name" value="IPNS-like_sf"/>
</dbReference>
<dbReference type="PANTHER" id="PTHR10209:SF846">
    <property type="entry name" value="OXYGENASE FAMILY OXIDOREDUCTASE, PUTATIVE-RELATED"/>
    <property type="match status" value="1"/>
</dbReference>
<feature type="non-terminal residue" evidence="5">
    <location>
        <position position="168"/>
    </location>
</feature>
<evidence type="ECO:0000256" key="1">
    <source>
        <dbReference type="ARBA" id="ARBA00022723"/>
    </source>
</evidence>